<feature type="signal peptide" evidence="1">
    <location>
        <begin position="1"/>
        <end position="23"/>
    </location>
</feature>
<dbReference type="EMBL" id="WKJK01000025">
    <property type="protein sequence ID" value="MRW94288.1"/>
    <property type="molecule type" value="Genomic_DNA"/>
</dbReference>
<protein>
    <recommendedName>
        <fullName evidence="4">Porin</fullName>
    </recommendedName>
</protein>
<evidence type="ECO:0000256" key="1">
    <source>
        <dbReference type="SAM" id="SignalP"/>
    </source>
</evidence>
<organism evidence="2 3">
    <name type="scientific">Duganella guangzhouensis</name>
    <dbReference type="NCBI Taxonomy" id="2666084"/>
    <lineage>
        <taxon>Bacteria</taxon>
        <taxon>Pseudomonadati</taxon>
        <taxon>Pseudomonadota</taxon>
        <taxon>Betaproteobacteria</taxon>
        <taxon>Burkholderiales</taxon>
        <taxon>Oxalobacteraceae</taxon>
        <taxon>Telluria group</taxon>
        <taxon>Duganella</taxon>
    </lineage>
</organism>
<evidence type="ECO:0000313" key="3">
    <source>
        <dbReference type="Proteomes" id="UP000433309"/>
    </source>
</evidence>
<evidence type="ECO:0000313" key="2">
    <source>
        <dbReference type="EMBL" id="MRW94288.1"/>
    </source>
</evidence>
<keyword evidence="3" id="KW-1185">Reference proteome</keyword>
<dbReference type="Proteomes" id="UP000433309">
    <property type="component" value="Unassembled WGS sequence"/>
</dbReference>
<feature type="chain" id="PRO_5026107068" description="Porin" evidence="1">
    <location>
        <begin position="24"/>
        <end position="322"/>
    </location>
</feature>
<comment type="caution">
    <text evidence="2">The sequence shown here is derived from an EMBL/GenBank/DDBJ whole genome shotgun (WGS) entry which is preliminary data.</text>
</comment>
<keyword evidence="1" id="KW-0732">Signal</keyword>
<gene>
    <name evidence="2" type="ORF">GJ699_30365</name>
</gene>
<sequence>MNSLMKRILLGAIALTAMGAVTAQELTGYAGGLRVKETKENTFTGGVAYTHPVGDYLGFSLSYWNEGHPTDHHRDGVAGQVWVRSGYNEPGWNFGAGAGQYYYFDTTELHSKGSTKYTNDHGWAAIYSLQATYHYENSRWYNQVQLNHISPSSGKDSTTLLVLGVGYQFSGVKGDKLHLEGPSTDEAITLMAGQGITNSLDSERATIAALEYRRAIGRYVDWTVTAINEGSTAQSKRNGVASQLWLIRSVSPKVEIGAGAGFYFNAKVPDADGQRSHKAGLISIATRYHLTRRVVGEVTWNRVVSDYHRDADLFLMGLGYSF</sequence>
<proteinExistence type="predicted"/>
<dbReference type="AlphaFoldDB" id="A0A6I2L842"/>
<accession>A0A6I2L842</accession>
<evidence type="ECO:0008006" key="4">
    <source>
        <dbReference type="Google" id="ProtNLM"/>
    </source>
</evidence>
<name>A0A6I2L842_9BURK</name>
<reference evidence="2 3" key="1">
    <citation type="submission" date="2019-11" db="EMBL/GenBank/DDBJ databases">
        <title>Novel species isolated from a subtropical stream in China.</title>
        <authorList>
            <person name="Lu H."/>
        </authorList>
    </citation>
    <scope>NUCLEOTIDE SEQUENCE [LARGE SCALE GENOMIC DNA]</scope>
    <source>
        <strain evidence="2 3">FT80W</strain>
    </source>
</reference>